<evidence type="ECO:0000256" key="1">
    <source>
        <dbReference type="SAM" id="SignalP"/>
    </source>
</evidence>
<organism evidence="3 4">
    <name type="scientific">Acinetobacter proteolyticus</name>
    <dbReference type="NCBI Taxonomy" id="1776741"/>
    <lineage>
        <taxon>Bacteria</taxon>
        <taxon>Pseudomonadati</taxon>
        <taxon>Pseudomonadota</taxon>
        <taxon>Gammaproteobacteria</taxon>
        <taxon>Moraxellales</taxon>
        <taxon>Moraxellaceae</taxon>
        <taxon>Acinetobacter</taxon>
    </lineage>
</organism>
<dbReference type="InterPro" id="IPR055226">
    <property type="entry name" value="FilE_C"/>
</dbReference>
<keyword evidence="3" id="KW-0969">Cilium</keyword>
<evidence type="ECO:0000313" key="4">
    <source>
        <dbReference type="Proteomes" id="UP000233553"/>
    </source>
</evidence>
<evidence type="ECO:0000259" key="2">
    <source>
        <dbReference type="Pfam" id="PF22881"/>
    </source>
</evidence>
<feature type="domain" description="FilE C-terminal" evidence="2">
    <location>
        <begin position="246"/>
        <end position="411"/>
    </location>
</feature>
<keyword evidence="3" id="KW-0966">Cell projection</keyword>
<dbReference type="NCBIfam" id="NF033645">
    <property type="entry name" value="pilus_FilE"/>
    <property type="match status" value="1"/>
</dbReference>
<evidence type="ECO:0000313" key="3">
    <source>
        <dbReference type="EMBL" id="PKF31342.1"/>
    </source>
</evidence>
<accession>A0A2N0WA20</accession>
<gene>
    <name evidence="3" type="ORF">CW311_18870</name>
</gene>
<proteinExistence type="predicted"/>
<keyword evidence="3" id="KW-0282">Flagellum</keyword>
<keyword evidence="1" id="KW-0732">Signal</keyword>
<dbReference type="EMBL" id="PISJ01000022">
    <property type="protein sequence ID" value="PKF31342.1"/>
    <property type="molecule type" value="Genomic_DNA"/>
</dbReference>
<reference evidence="3 4" key="1">
    <citation type="submission" date="2017-12" db="EMBL/GenBank/DDBJ databases">
        <title>Draft Genome sequences of multiple microbial strains isolated from spacecraft associated surfaces.</title>
        <authorList>
            <person name="Seuylemezian A."/>
            <person name="Vaishampayan P."/>
            <person name="Venkateswaran K."/>
        </authorList>
    </citation>
    <scope>NUCLEOTIDE SEQUENCE [LARGE SCALE GENOMIC DNA]</scope>
    <source>
        <strain evidence="3 4">2P01AA</strain>
    </source>
</reference>
<name>A0A2N0WA20_9GAMM</name>
<dbReference type="Proteomes" id="UP000233553">
    <property type="component" value="Unassembled WGS sequence"/>
</dbReference>
<comment type="caution">
    <text evidence="3">The sequence shown here is derived from an EMBL/GenBank/DDBJ whole genome shotgun (WGS) entry which is preliminary data.</text>
</comment>
<feature type="chain" id="PRO_5014677361" evidence="1">
    <location>
        <begin position="29"/>
        <end position="411"/>
    </location>
</feature>
<protein>
    <submittedName>
        <fullName evidence="3">Flagellar protein FilE</fullName>
    </submittedName>
</protein>
<dbReference type="AlphaFoldDB" id="A0A2N0WA20"/>
<dbReference type="Pfam" id="PF22881">
    <property type="entry name" value="FilE_C"/>
    <property type="match status" value="1"/>
</dbReference>
<feature type="signal peptide" evidence="1">
    <location>
        <begin position="1"/>
        <end position="28"/>
    </location>
</feature>
<dbReference type="RefSeq" id="WP_101237497.1">
    <property type="nucleotide sequence ID" value="NZ_CP158965.1"/>
</dbReference>
<sequence length="411" mass="45824">MQKRKIHRSALAISLFCLMVSSASTVYADGFYTIIGPDGRPMVVPMRAGKKAVEPKKQQQVISTQKTSQPTIDHANTIKTVVVPIEQQKVKYAQSVEPQKNLPSAIKTDEGAKPTIEQHKIEPMPSSIRVDKGETKPLAVPVEQSKVIQSPTRPLMIDKPTVEKNSTVIEKAPLVQSASNETVSSTGFSQIDGVDYVNNEYLENQEFNLDGKKRFYTIPDGTGRTETIERKKGVSRSVLDKLLNRSQQSTAPIVLSSTYVRLSSEDLKAAFENDRCFLEDYKKSIKTLTLNKDVGLWPRKPLKEKFEYELLKLDTSIQYMQIDSYSSNSSKPVYYWPLVVFLDEKGCITEGVSGFKNSQTAATVLQHSALQGVIKVPKDVRYVMMTPLASAVDVSEQELSNQGQIKISVLQ</sequence>
<dbReference type="InterPro" id="IPR049782">
    <property type="entry name" value="FilE-like"/>
</dbReference>